<evidence type="ECO:0000256" key="4">
    <source>
        <dbReference type="ARBA" id="ARBA00022679"/>
    </source>
</evidence>
<feature type="binding site" evidence="11">
    <location>
        <position position="266"/>
    </location>
    <ligand>
        <name>Mg(2+)</name>
        <dbReference type="ChEBI" id="CHEBI:18420"/>
    </ligand>
</feature>
<dbReference type="AlphaFoldDB" id="A0A371JU87"/>
<reference evidence="12 13" key="1">
    <citation type="submission" date="2018-08" db="EMBL/GenBank/DDBJ databases">
        <title>Muricauda nanhaiensis sp. nov., isolated from seawater of the South China Sea.</title>
        <authorList>
            <person name="Dang Y."/>
        </authorList>
    </citation>
    <scope>NUCLEOTIDE SEQUENCE [LARGE SCALE GENOMIC DNA]</scope>
    <source>
        <strain evidence="12 13">SM1704</strain>
    </source>
</reference>
<comment type="similarity">
    <text evidence="10">Belongs to the ApbE family.</text>
</comment>
<dbReference type="GO" id="GO:0016740">
    <property type="term" value="F:transferase activity"/>
    <property type="evidence" value="ECO:0007669"/>
    <property type="project" value="UniProtKB-UniRule"/>
</dbReference>
<dbReference type="Pfam" id="PF02424">
    <property type="entry name" value="ApbE"/>
    <property type="match status" value="1"/>
</dbReference>
<evidence type="ECO:0000256" key="8">
    <source>
        <dbReference type="ARBA" id="ARBA00031306"/>
    </source>
</evidence>
<dbReference type="GO" id="GO:0046872">
    <property type="term" value="F:metal ion binding"/>
    <property type="evidence" value="ECO:0007669"/>
    <property type="project" value="UniProtKB-UniRule"/>
</dbReference>
<comment type="caution">
    <text evidence="12">The sequence shown here is derived from an EMBL/GenBank/DDBJ whole genome shotgun (WGS) entry which is preliminary data.</text>
</comment>
<protein>
    <recommendedName>
        <fullName evidence="2 10">FAD:protein FMN transferase</fullName>
        <ecNumber evidence="1 10">2.7.1.180</ecNumber>
    </recommendedName>
    <alternativeName>
        <fullName evidence="8 10">Flavin transferase</fullName>
    </alternativeName>
</protein>
<dbReference type="Proteomes" id="UP000261828">
    <property type="component" value="Unassembled WGS sequence"/>
</dbReference>
<evidence type="ECO:0000256" key="7">
    <source>
        <dbReference type="ARBA" id="ARBA00022842"/>
    </source>
</evidence>
<organism evidence="12 13">
    <name type="scientific">Flagellimonas nanhaiensis</name>
    <dbReference type="NCBI Taxonomy" id="2292706"/>
    <lineage>
        <taxon>Bacteria</taxon>
        <taxon>Pseudomonadati</taxon>
        <taxon>Bacteroidota</taxon>
        <taxon>Flavobacteriia</taxon>
        <taxon>Flavobacteriales</taxon>
        <taxon>Flavobacteriaceae</taxon>
        <taxon>Flagellimonas</taxon>
    </lineage>
</organism>
<keyword evidence="3 10" id="KW-0285">Flavoprotein</keyword>
<evidence type="ECO:0000256" key="6">
    <source>
        <dbReference type="ARBA" id="ARBA00022827"/>
    </source>
</evidence>
<comment type="catalytic activity">
    <reaction evidence="9 10">
        <text>L-threonyl-[protein] + FAD = FMN-L-threonyl-[protein] + AMP + H(+)</text>
        <dbReference type="Rhea" id="RHEA:36847"/>
        <dbReference type="Rhea" id="RHEA-COMP:11060"/>
        <dbReference type="Rhea" id="RHEA-COMP:11061"/>
        <dbReference type="ChEBI" id="CHEBI:15378"/>
        <dbReference type="ChEBI" id="CHEBI:30013"/>
        <dbReference type="ChEBI" id="CHEBI:57692"/>
        <dbReference type="ChEBI" id="CHEBI:74257"/>
        <dbReference type="ChEBI" id="CHEBI:456215"/>
        <dbReference type="EC" id="2.7.1.180"/>
    </reaction>
</comment>
<gene>
    <name evidence="12" type="ORF">DX873_04200</name>
</gene>
<evidence type="ECO:0000256" key="11">
    <source>
        <dbReference type="PIRSR" id="PIRSR006268-2"/>
    </source>
</evidence>
<accession>A0A371JU87</accession>
<dbReference type="PANTHER" id="PTHR30040:SF2">
    <property type="entry name" value="FAD:PROTEIN FMN TRANSFERASE"/>
    <property type="match status" value="1"/>
</dbReference>
<evidence type="ECO:0000256" key="3">
    <source>
        <dbReference type="ARBA" id="ARBA00022630"/>
    </source>
</evidence>
<proteinExistence type="inferred from homology"/>
<dbReference type="PIRSF" id="PIRSF006268">
    <property type="entry name" value="ApbE"/>
    <property type="match status" value="1"/>
</dbReference>
<evidence type="ECO:0000313" key="12">
    <source>
        <dbReference type="EMBL" id="RDY61370.1"/>
    </source>
</evidence>
<dbReference type="Gene3D" id="3.10.520.10">
    <property type="entry name" value="ApbE-like domains"/>
    <property type="match status" value="1"/>
</dbReference>
<feature type="binding site" evidence="11">
    <location>
        <position position="150"/>
    </location>
    <ligand>
        <name>Mg(2+)</name>
        <dbReference type="ChEBI" id="CHEBI:18420"/>
    </ligand>
</feature>
<evidence type="ECO:0000313" key="13">
    <source>
        <dbReference type="Proteomes" id="UP000261828"/>
    </source>
</evidence>
<keyword evidence="6 10" id="KW-0274">FAD</keyword>
<keyword evidence="5 10" id="KW-0479">Metal-binding</keyword>
<keyword evidence="7 10" id="KW-0460">Magnesium</keyword>
<evidence type="ECO:0000256" key="2">
    <source>
        <dbReference type="ARBA" id="ARBA00016337"/>
    </source>
</evidence>
<dbReference type="EMBL" id="QTJX01000001">
    <property type="protein sequence ID" value="RDY61370.1"/>
    <property type="molecule type" value="Genomic_DNA"/>
</dbReference>
<evidence type="ECO:0000256" key="9">
    <source>
        <dbReference type="ARBA" id="ARBA00048540"/>
    </source>
</evidence>
<dbReference type="InterPro" id="IPR003374">
    <property type="entry name" value="ApbE-like_sf"/>
</dbReference>
<feature type="binding site" evidence="11">
    <location>
        <position position="262"/>
    </location>
    <ligand>
        <name>Mg(2+)</name>
        <dbReference type="ChEBI" id="CHEBI:18420"/>
    </ligand>
</feature>
<keyword evidence="13" id="KW-1185">Reference proteome</keyword>
<comment type="cofactor">
    <cofactor evidence="11">
        <name>Mg(2+)</name>
        <dbReference type="ChEBI" id="CHEBI:18420"/>
    </cofactor>
    <cofactor evidence="11">
        <name>Mn(2+)</name>
        <dbReference type="ChEBI" id="CHEBI:29035"/>
    </cofactor>
    <text evidence="11">Magnesium. Can also use manganese.</text>
</comment>
<evidence type="ECO:0000256" key="1">
    <source>
        <dbReference type="ARBA" id="ARBA00011955"/>
    </source>
</evidence>
<dbReference type="PANTHER" id="PTHR30040">
    <property type="entry name" value="THIAMINE BIOSYNTHESIS LIPOPROTEIN APBE"/>
    <property type="match status" value="1"/>
</dbReference>
<dbReference type="InterPro" id="IPR024932">
    <property type="entry name" value="ApbE"/>
</dbReference>
<keyword evidence="4 10" id="KW-0808">Transferase</keyword>
<dbReference type="SUPFAM" id="SSF143631">
    <property type="entry name" value="ApbE-like"/>
    <property type="match status" value="1"/>
</dbReference>
<evidence type="ECO:0000256" key="10">
    <source>
        <dbReference type="PIRNR" id="PIRNR006268"/>
    </source>
</evidence>
<name>A0A371JU87_9FLAO</name>
<dbReference type="EC" id="2.7.1.180" evidence="1 10"/>
<sequence>MNRYIRKCRLMGCSFELGIVSSEETIAQHFLGEGVKEIQRIENLLSEFKSESQISQINQNAGESQIKVDPEVFDLLARCSQISTISKGYFDISVGPLKRLYRFKNDDFTPPDKRKIAETLKKVGHHFIKLDKTEQSAGLKRKGMKISLAAIGKGYAADVVRRKWKENNIAGGYIDASGDLTAFGKDENGNPWKIGIANPDNQDRTLFHIPLNDAAVATSGDYEQHFIHKGKRYSHNIDPKTGFPVIGIKSVSIFSPSAELSDALATAVYAMGIQRGIAFLDQLPQTHGIIINDENKVFFSKKLQYESISA</sequence>
<evidence type="ECO:0000256" key="5">
    <source>
        <dbReference type="ARBA" id="ARBA00022723"/>
    </source>
</evidence>